<protein>
    <recommendedName>
        <fullName evidence="5">Mis18 domain-containing protein</fullName>
    </recommendedName>
</protein>
<reference evidence="3" key="2">
    <citation type="submission" date="2023-05" db="EMBL/GenBank/DDBJ databases">
        <authorList>
            <consortium name="Lawrence Berkeley National Laboratory"/>
            <person name="Steindorff A."/>
            <person name="Hensen N."/>
            <person name="Bonometti L."/>
            <person name="Westerberg I."/>
            <person name="Brannstrom I.O."/>
            <person name="Guillou S."/>
            <person name="Cros-Aarteil S."/>
            <person name="Calhoun S."/>
            <person name="Haridas S."/>
            <person name="Kuo A."/>
            <person name="Mondo S."/>
            <person name="Pangilinan J."/>
            <person name="Riley R."/>
            <person name="Labutti K."/>
            <person name="Andreopoulos B."/>
            <person name="Lipzen A."/>
            <person name="Chen C."/>
            <person name="Yanf M."/>
            <person name="Daum C."/>
            <person name="Ng V."/>
            <person name="Clum A."/>
            <person name="Ohm R."/>
            <person name="Martin F."/>
            <person name="Silar P."/>
            <person name="Natvig D."/>
            <person name="Lalanne C."/>
            <person name="Gautier V."/>
            <person name="Ament-Velasquez S.L."/>
            <person name="Kruys A."/>
            <person name="Hutchinson M.I."/>
            <person name="Powell A.J."/>
            <person name="Barry K."/>
            <person name="Miller A.N."/>
            <person name="Grigoriev I.V."/>
            <person name="Debuchy R."/>
            <person name="Gladieux P."/>
            <person name="Thoren M.H."/>
            <person name="Johannesson H."/>
        </authorList>
    </citation>
    <scope>NUCLEOTIDE SEQUENCE</scope>
    <source>
        <strain evidence="3">CBS 538.74</strain>
    </source>
</reference>
<dbReference type="EMBL" id="MU856981">
    <property type="protein sequence ID" value="KAK4152252.1"/>
    <property type="molecule type" value="Genomic_DNA"/>
</dbReference>
<organism evidence="3 4">
    <name type="scientific">Chaetomidium leptoderma</name>
    <dbReference type="NCBI Taxonomy" id="669021"/>
    <lineage>
        <taxon>Eukaryota</taxon>
        <taxon>Fungi</taxon>
        <taxon>Dikarya</taxon>
        <taxon>Ascomycota</taxon>
        <taxon>Pezizomycotina</taxon>
        <taxon>Sordariomycetes</taxon>
        <taxon>Sordariomycetidae</taxon>
        <taxon>Sordariales</taxon>
        <taxon>Chaetomiaceae</taxon>
        <taxon>Chaetomidium</taxon>
    </lineage>
</organism>
<dbReference type="Proteomes" id="UP001302745">
    <property type="component" value="Unassembled WGS sequence"/>
</dbReference>
<keyword evidence="1" id="KW-0175">Coiled coil</keyword>
<feature type="compositionally biased region" description="Basic and acidic residues" evidence="2">
    <location>
        <begin position="365"/>
        <end position="375"/>
    </location>
</feature>
<evidence type="ECO:0000313" key="3">
    <source>
        <dbReference type="EMBL" id="KAK4152252.1"/>
    </source>
</evidence>
<feature type="coiled-coil region" evidence="1">
    <location>
        <begin position="261"/>
        <end position="315"/>
    </location>
</feature>
<evidence type="ECO:0000256" key="1">
    <source>
        <dbReference type="SAM" id="Coils"/>
    </source>
</evidence>
<name>A0AAN6VIM3_9PEZI</name>
<dbReference type="Gene3D" id="1.10.287.1490">
    <property type="match status" value="1"/>
</dbReference>
<gene>
    <name evidence="3" type="ORF">C8A00DRAFT_16399</name>
</gene>
<feature type="region of interest" description="Disordered" evidence="2">
    <location>
        <begin position="365"/>
        <end position="468"/>
    </location>
</feature>
<accession>A0AAN6VIM3</accession>
<dbReference type="AlphaFoldDB" id="A0AAN6VIM3"/>
<evidence type="ECO:0000256" key="2">
    <source>
        <dbReference type="SAM" id="MobiDB-lite"/>
    </source>
</evidence>
<reference evidence="3" key="1">
    <citation type="journal article" date="2023" name="Mol. Phylogenet. Evol.">
        <title>Genome-scale phylogeny and comparative genomics of the fungal order Sordariales.</title>
        <authorList>
            <person name="Hensen N."/>
            <person name="Bonometti L."/>
            <person name="Westerberg I."/>
            <person name="Brannstrom I.O."/>
            <person name="Guillou S."/>
            <person name="Cros-Aarteil S."/>
            <person name="Calhoun S."/>
            <person name="Haridas S."/>
            <person name="Kuo A."/>
            <person name="Mondo S."/>
            <person name="Pangilinan J."/>
            <person name="Riley R."/>
            <person name="LaButti K."/>
            <person name="Andreopoulos B."/>
            <person name="Lipzen A."/>
            <person name="Chen C."/>
            <person name="Yan M."/>
            <person name="Daum C."/>
            <person name="Ng V."/>
            <person name="Clum A."/>
            <person name="Steindorff A."/>
            <person name="Ohm R.A."/>
            <person name="Martin F."/>
            <person name="Silar P."/>
            <person name="Natvig D.O."/>
            <person name="Lalanne C."/>
            <person name="Gautier V."/>
            <person name="Ament-Velasquez S.L."/>
            <person name="Kruys A."/>
            <person name="Hutchinson M.I."/>
            <person name="Powell A.J."/>
            <person name="Barry K."/>
            <person name="Miller A.N."/>
            <person name="Grigoriev I.V."/>
            <person name="Debuchy R."/>
            <person name="Gladieux P."/>
            <person name="Hiltunen Thoren M."/>
            <person name="Johannesson H."/>
        </authorList>
    </citation>
    <scope>NUCLEOTIDE SEQUENCE</scope>
    <source>
        <strain evidence="3">CBS 538.74</strain>
    </source>
</reference>
<sequence length="468" mass="51681">METVFCECKNCDAPVGRFVNLWTQIGKSYFSPVVEPEDDLAIQSQGAVRIGERGTLVEECHLQDFVCQSCSALLGIRCIQTPVNHVLDENQLLLRLASVELLDSDGQEIEFAIKRVLSVNQPSKVNKAPFPEPPKGTGFTSVFPNAVELQQLQIDIHAQSEDIKRIDSNGFRIVSVLDKRTSRIEGEVTKLRGAMGVVHRDIGGLQRDLGSIKTDIGKVRTFVQDPTTLTRLDDRLAAVTTTLGEMGQQLATLDAQFQKEMGELKSELGRQQQEMEDLKSKVRGSVAAADHTEDMAVLRAELEQLRGQMEDMRAQGAGRVQTAFPSRELEVLTSNIAKIGNRANQVESLQMELEMLKGRVERAEANRQAADDRWPTRTIDSGGLPGYSDVFPSMRKRAASPGLESLPKRPASSVGHSDVPDRRYATPPTWPVIPSTTANREDGKRGRKSSQGRPPSISNGTTSRLRKR</sequence>
<comment type="caution">
    <text evidence="3">The sequence shown here is derived from an EMBL/GenBank/DDBJ whole genome shotgun (WGS) entry which is preliminary data.</text>
</comment>
<proteinExistence type="predicted"/>
<evidence type="ECO:0008006" key="5">
    <source>
        <dbReference type="Google" id="ProtNLM"/>
    </source>
</evidence>
<keyword evidence="4" id="KW-1185">Reference proteome</keyword>
<evidence type="ECO:0000313" key="4">
    <source>
        <dbReference type="Proteomes" id="UP001302745"/>
    </source>
</evidence>
<feature type="compositionally biased region" description="Polar residues" evidence="2">
    <location>
        <begin position="451"/>
        <end position="468"/>
    </location>
</feature>